<dbReference type="Proteomes" id="UP000572817">
    <property type="component" value="Unassembled WGS sequence"/>
</dbReference>
<reference evidence="7" key="1">
    <citation type="submission" date="2020-04" db="EMBL/GenBank/DDBJ databases">
        <title>Genome Assembly and Annotation of Botryosphaeria dothidea sdau 11-99, a Latent Pathogen of Apple Fruit Ring Rot in China.</title>
        <authorList>
            <person name="Yu C."/>
            <person name="Diao Y."/>
            <person name="Lu Q."/>
            <person name="Zhao J."/>
            <person name="Cui S."/>
            <person name="Peng C."/>
            <person name="He B."/>
            <person name="Liu H."/>
        </authorList>
    </citation>
    <scope>NUCLEOTIDE SEQUENCE [LARGE SCALE GENOMIC DNA]</scope>
    <source>
        <strain evidence="7">Sdau11-99</strain>
    </source>
</reference>
<accession>A0A8H4N7A1</accession>
<keyword evidence="8" id="KW-1185">Reference proteome</keyword>
<feature type="transmembrane region" description="Helical" evidence="6">
    <location>
        <begin position="247"/>
        <end position="265"/>
    </location>
</feature>
<feature type="transmembrane region" description="Helical" evidence="6">
    <location>
        <begin position="336"/>
        <end position="357"/>
    </location>
</feature>
<feature type="transmembrane region" description="Helical" evidence="6">
    <location>
        <begin position="271"/>
        <end position="294"/>
    </location>
</feature>
<evidence type="ECO:0000256" key="4">
    <source>
        <dbReference type="ARBA" id="ARBA00023136"/>
    </source>
</evidence>
<dbReference type="AlphaFoldDB" id="A0A8H4N7A1"/>
<dbReference type="GO" id="GO:0005385">
    <property type="term" value="F:zinc ion transmembrane transporter activity"/>
    <property type="evidence" value="ECO:0007669"/>
    <property type="project" value="TreeGrafter"/>
</dbReference>
<evidence type="ECO:0000313" key="8">
    <source>
        <dbReference type="Proteomes" id="UP000572817"/>
    </source>
</evidence>
<evidence type="ECO:0000256" key="1">
    <source>
        <dbReference type="ARBA" id="ARBA00004141"/>
    </source>
</evidence>
<evidence type="ECO:0000256" key="6">
    <source>
        <dbReference type="SAM" id="Phobius"/>
    </source>
</evidence>
<evidence type="ECO:0000256" key="2">
    <source>
        <dbReference type="ARBA" id="ARBA00022692"/>
    </source>
</evidence>
<feature type="transmembrane region" description="Helical" evidence="6">
    <location>
        <begin position="23"/>
        <end position="45"/>
    </location>
</feature>
<organism evidence="7 8">
    <name type="scientific">Botryosphaeria dothidea</name>
    <dbReference type="NCBI Taxonomy" id="55169"/>
    <lineage>
        <taxon>Eukaryota</taxon>
        <taxon>Fungi</taxon>
        <taxon>Dikarya</taxon>
        <taxon>Ascomycota</taxon>
        <taxon>Pezizomycotina</taxon>
        <taxon>Dothideomycetes</taxon>
        <taxon>Dothideomycetes incertae sedis</taxon>
        <taxon>Botryosphaeriales</taxon>
        <taxon>Botryosphaeriaceae</taxon>
        <taxon>Botryosphaeria</taxon>
    </lineage>
</organism>
<keyword evidence="3 6" id="KW-1133">Transmembrane helix</keyword>
<feature type="transmembrane region" description="Helical" evidence="6">
    <location>
        <begin position="605"/>
        <end position="629"/>
    </location>
</feature>
<feature type="transmembrane region" description="Helical" evidence="6">
    <location>
        <begin position="98"/>
        <end position="120"/>
    </location>
</feature>
<comment type="subcellular location">
    <subcellularLocation>
        <location evidence="1">Membrane</location>
        <topology evidence="1">Multi-pass membrane protein</topology>
    </subcellularLocation>
</comment>
<evidence type="ECO:0000256" key="5">
    <source>
        <dbReference type="SAM" id="MobiDB-lite"/>
    </source>
</evidence>
<keyword evidence="4 6" id="KW-0472">Membrane</keyword>
<dbReference type="Pfam" id="PF02535">
    <property type="entry name" value="Zip"/>
    <property type="match status" value="1"/>
</dbReference>
<sequence>MTLTRRATCATGRGSEDQYNTPLHVGALFIILFVSSTACAFPMLVVKFPRLRIPASFLFGARHFGTGVLLATAFVHLLPTAFTSLGDDCLSDFWTTDYPAMPGAIVLAAIFFIATVEMVLCPAQHVCGGEQQILDCVGAHAHGQPPRLERTSSVLSGDSVVIEEVEQDPRGPARDGLNLRNLGPLRGRSNSVGRRLSGMGERARRDPTLQRQENIPEERLPAQPFTKGVLQLTPEQEHKKAVMQCTLLEMGILFHSVFIGMALSVSIGREFIILLIAIVFHQTFEGLALGARIAAIEWRKNAIQPWLMSLAYGCTTPLGQAIGLGLHTLYSPDSEVGLLVVGIMNAISSGLLVYASLVELLSEDFLSDESWRILRVEAIQLVATGLGLGLEMLMQIYSTPAPHPAITDPPQPILQKRASSTVSSNTCGWVNGTYGFGIYCGTDRTCMFYTPALTDTASSLPGMAGCCRSSNRADCSWRRTCYASSELSASCTASACLSDPFVLRCTNSTAPACASWTYPGVGARDYACTLAESTGNWTTVLQTGVDDFFTLATTYTVDVVFAAASEVLGTTTMTTTTASGSGVVETGAAETGTSGQGGGGGGVSVGAIVGGAVGGVVGLALVVAAVVELCCVSKKKKRRAGERLGAGGMVHEADGSLAMDANAAELHGRSCRHPVELENIERQRPVEMPSEGRFELH</sequence>
<dbReference type="GO" id="GO:0005886">
    <property type="term" value="C:plasma membrane"/>
    <property type="evidence" value="ECO:0007669"/>
    <property type="project" value="TreeGrafter"/>
</dbReference>
<dbReference type="PANTHER" id="PTHR11040">
    <property type="entry name" value="ZINC/IRON TRANSPORTER"/>
    <property type="match status" value="1"/>
</dbReference>
<dbReference type="PANTHER" id="PTHR11040:SF55">
    <property type="entry name" value="MEMBRANE ZINC ION TRANSPORTER, PUTATIVE (AFU_ORTHOLOGUE AFUA_6G00470)-RELATED"/>
    <property type="match status" value="1"/>
</dbReference>
<dbReference type="OrthoDB" id="448280at2759"/>
<evidence type="ECO:0000256" key="3">
    <source>
        <dbReference type="ARBA" id="ARBA00022989"/>
    </source>
</evidence>
<proteinExistence type="predicted"/>
<feature type="region of interest" description="Disordered" evidence="5">
    <location>
        <begin position="677"/>
        <end position="697"/>
    </location>
</feature>
<protein>
    <submittedName>
        <fullName evidence="7">Zinc/iron permease</fullName>
    </submittedName>
</protein>
<gene>
    <name evidence="7" type="ORF">GTA08_BOTSDO01732</name>
</gene>
<name>A0A8H4N7A1_9PEZI</name>
<dbReference type="EMBL" id="WWBZ02000001">
    <property type="protein sequence ID" value="KAF4313929.1"/>
    <property type="molecule type" value="Genomic_DNA"/>
</dbReference>
<dbReference type="InterPro" id="IPR003689">
    <property type="entry name" value="ZIP"/>
</dbReference>
<evidence type="ECO:0000313" key="7">
    <source>
        <dbReference type="EMBL" id="KAF4313929.1"/>
    </source>
</evidence>
<feature type="transmembrane region" description="Helical" evidence="6">
    <location>
        <begin position="57"/>
        <end position="78"/>
    </location>
</feature>
<keyword evidence="2 6" id="KW-0812">Transmembrane</keyword>
<comment type="caution">
    <text evidence="7">The sequence shown here is derived from an EMBL/GenBank/DDBJ whole genome shotgun (WGS) entry which is preliminary data.</text>
</comment>